<dbReference type="InterPro" id="IPR052050">
    <property type="entry name" value="SecEffector_AnkRepeat"/>
</dbReference>
<dbReference type="KEGG" id="spar:SPRG_16406"/>
<name>A0A067BIH8_SAPPC</name>
<dbReference type="AlphaFoldDB" id="A0A067BIH8"/>
<keyword evidence="2" id="KW-1185">Reference proteome</keyword>
<dbReference type="STRING" id="695850.A0A067BIH8"/>
<dbReference type="PANTHER" id="PTHR46586:SF3">
    <property type="entry name" value="ANKYRIN REPEAT-CONTAINING PROTEIN"/>
    <property type="match status" value="1"/>
</dbReference>
<dbReference type="SMART" id="SM00248">
    <property type="entry name" value="ANK"/>
    <property type="match status" value="5"/>
</dbReference>
<evidence type="ECO:0000313" key="1">
    <source>
        <dbReference type="EMBL" id="KDO18174.1"/>
    </source>
</evidence>
<dbReference type="Pfam" id="PF13637">
    <property type="entry name" value="Ank_4"/>
    <property type="match status" value="1"/>
</dbReference>
<evidence type="ECO:0000313" key="2">
    <source>
        <dbReference type="Proteomes" id="UP000030745"/>
    </source>
</evidence>
<accession>A0A067BIH8</accession>
<dbReference type="InterPro" id="IPR036770">
    <property type="entry name" value="Ankyrin_rpt-contain_sf"/>
</dbReference>
<sequence>MAATFRSVVLGQPEIAAIVFGYQVGVYDDVRMAFAACNELLEFDARDQIYNCDASFRSTFAPGAAWAGEANDKICALAYGLDDSQWDARLPLHVAIAEGLLHLTKRIVRCRPDLASEDAILVAFSEHRLEIVELLLDLRATVPKLRRRIHVADDGSVQRASYFTLTAMPKMLSRDDAKGVVLLERFGLRPDDLTSYDMRHAIYQSTLANATLALDTFPWLHYPSLLDDVAIQGFLPLVQTLHERGFACSVDAMDFAAAEGHLDVVQFLHKNRTEGCSVYALEYAIINGHFNVVRFLIEHRTEGASHGIFDGAAGSAGLDVVQYLHSLGTFDCTVNAVDEAVAWGNLPVVQFLLTNRDEGCTRDIVVQKALAGGHLRMAEYLLSLGYPFPTATPDVPVEYFRKPEMLGVVQLLVDHGASWGDDWMVFACSGNNLPLVQFLHERTSTCSHENDVLKHAIEANAWTVVDYLLGSCMQDISIDALKAALCFGKLDLASVILQRQPELRRHDELLQTAVNTRKTEVVRFLLTAGIGKPRDCLLKIAGRRSHVSESKLLLPFCMGSTNHLDNVVFLLILVALPDRRRSTTLRLITTELTYQFKKVNQRIELAPSVAARATTLLKAGEVVDWALALTIGHRKTTDAISLVCDAELKAQLTHLLAKKRKRSTQ</sequence>
<dbReference type="GeneID" id="24138035"/>
<dbReference type="OrthoDB" id="187035at2759"/>
<dbReference type="Proteomes" id="UP000030745">
    <property type="component" value="Unassembled WGS sequence"/>
</dbReference>
<dbReference type="OMA" id="ICALAYG"/>
<dbReference type="RefSeq" id="XP_012211120.1">
    <property type="nucleotide sequence ID" value="XM_012355730.1"/>
</dbReference>
<protein>
    <submittedName>
        <fullName evidence="1">Uncharacterized protein</fullName>
    </submittedName>
</protein>
<gene>
    <name evidence="1" type="ORF">SPRG_16406</name>
</gene>
<dbReference type="VEuPathDB" id="FungiDB:SPRG_16406"/>
<dbReference type="EMBL" id="KK583483">
    <property type="protein sequence ID" value="KDO18174.1"/>
    <property type="molecule type" value="Genomic_DNA"/>
</dbReference>
<proteinExistence type="predicted"/>
<dbReference type="Gene3D" id="1.25.40.20">
    <property type="entry name" value="Ankyrin repeat-containing domain"/>
    <property type="match status" value="2"/>
</dbReference>
<organism evidence="1 2">
    <name type="scientific">Saprolegnia parasitica (strain CBS 223.65)</name>
    <dbReference type="NCBI Taxonomy" id="695850"/>
    <lineage>
        <taxon>Eukaryota</taxon>
        <taxon>Sar</taxon>
        <taxon>Stramenopiles</taxon>
        <taxon>Oomycota</taxon>
        <taxon>Saprolegniomycetes</taxon>
        <taxon>Saprolegniales</taxon>
        <taxon>Saprolegniaceae</taxon>
        <taxon>Saprolegnia</taxon>
    </lineage>
</organism>
<dbReference type="SUPFAM" id="SSF48403">
    <property type="entry name" value="Ankyrin repeat"/>
    <property type="match status" value="1"/>
</dbReference>
<dbReference type="PANTHER" id="PTHR46586">
    <property type="entry name" value="ANKYRIN REPEAT-CONTAINING PROTEIN"/>
    <property type="match status" value="1"/>
</dbReference>
<reference evidence="1 2" key="1">
    <citation type="journal article" date="2013" name="PLoS Genet.">
        <title>Distinctive expansion of potential virulence genes in the genome of the oomycete fish pathogen Saprolegnia parasitica.</title>
        <authorList>
            <person name="Jiang R.H."/>
            <person name="de Bruijn I."/>
            <person name="Haas B.J."/>
            <person name="Belmonte R."/>
            <person name="Lobach L."/>
            <person name="Christie J."/>
            <person name="van den Ackerveken G."/>
            <person name="Bottin A."/>
            <person name="Bulone V."/>
            <person name="Diaz-Moreno S.M."/>
            <person name="Dumas B."/>
            <person name="Fan L."/>
            <person name="Gaulin E."/>
            <person name="Govers F."/>
            <person name="Grenville-Briggs L.J."/>
            <person name="Horner N.R."/>
            <person name="Levin J.Z."/>
            <person name="Mammella M."/>
            <person name="Meijer H.J."/>
            <person name="Morris P."/>
            <person name="Nusbaum C."/>
            <person name="Oome S."/>
            <person name="Phillips A.J."/>
            <person name="van Rooyen D."/>
            <person name="Rzeszutek E."/>
            <person name="Saraiva M."/>
            <person name="Secombes C.J."/>
            <person name="Seidl M.F."/>
            <person name="Snel B."/>
            <person name="Stassen J.H."/>
            <person name="Sykes S."/>
            <person name="Tripathy S."/>
            <person name="van den Berg H."/>
            <person name="Vega-Arreguin J.C."/>
            <person name="Wawra S."/>
            <person name="Young S.K."/>
            <person name="Zeng Q."/>
            <person name="Dieguez-Uribeondo J."/>
            <person name="Russ C."/>
            <person name="Tyler B.M."/>
            <person name="van West P."/>
        </authorList>
    </citation>
    <scope>NUCLEOTIDE SEQUENCE [LARGE SCALE GENOMIC DNA]</scope>
    <source>
        <strain evidence="1 2">CBS 223.65</strain>
    </source>
</reference>
<dbReference type="InterPro" id="IPR002110">
    <property type="entry name" value="Ankyrin_rpt"/>
</dbReference>